<dbReference type="EMBL" id="BAABKC010000049">
    <property type="protein sequence ID" value="GAA5060348.1"/>
    <property type="molecule type" value="Genomic_DNA"/>
</dbReference>
<name>A0ABP9KN84_9ACTN</name>
<evidence type="ECO:0000313" key="1">
    <source>
        <dbReference type="EMBL" id="GAA5060348.1"/>
    </source>
</evidence>
<proteinExistence type="predicted"/>
<accession>A0ABP9KN84</accession>
<gene>
    <name evidence="1" type="ORF">GCM10023336_37020</name>
</gene>
<evidence type="ECO:0008006" key="3">
    <source>
        <dbReference type="Google" id="ProtNLM"/>
    </source>
</evidence>
<dbReference type="Proteomes" id="UP001500124">
    <property type="component" value="Unassembled WGS sequence"/>
</dbReference>
<organism evidence="1 2">
    <name type="scientific">Streptomyces similanensis</name>
    <dbReference type="NCBI Taxonomy" id="1274988"/>
    <lineage>
        <taxon>Bacteria</taxon>
        <taxon>Bacillati</taxon>
        <taxon>Actinomycetota</taxon>
        <taxon>Actinomycetes</taxon>
        <taxon>Kitasatosporales</taxon>
        <taxon>Streptomycetaceae</taxon>
        <taxon>Streptomyces</taxon>
    </lineage>
</organism>
<dbReference type="Pfam" id="PF26137">
    <property type="entry name" value="Toxin_SdpC"/>
    <property type="match status" value="1"/>
</dbReference>
<comment type="caution">
    <text evidence="1">The sequence shown here is derived from an EMBL/GenBank/DDBJ whole genome shotgun (WGS) entry which is preliminary data.</text>
</comment>
<dbReference type="NCBIfam" id="TIGR04032">
    <property type="entry name" value="toxin_SdpC"/>
    <property type="match status" value="1"/>
</dbReference>
<sequence>MRSFPSGALNPKEGIQVSIKQRGMLAVAGITAAAVCLTAAPAATAEPATKASVSTAAETAVSAKDDGENVFRGLFFAQGKVGEELAKLDLFAEARQHLDNDSYEEIRAANAVIDLINKKSPDFFAHFSDNVRSGNPRQVEQAVVDAQDMLLAVAQKADAGATPVENGQLCGVTVAVGAAVVHVAAVVTAAGAVVTVTIAVGANFVKGKNWFWSPEPTSGDGSQLSRDEAVAQVTEALKA</sequence>
<dbReference type="InterPro" id="IPR023888">
    <property type="entry name" value="SdpC-like"/>
</dbReference>
<keyword evidence="2" id="KW-1185">Reference proteome</keyword>
<evidence type="ECO:0000313" key="2">
    <source>
        <dbReference type="Proteomes" id="UP001500124"/>
    </source>
</evidence>
<protein>
    <recommendedName>
        <fullName evidence="3">Sporulation delaying protein family toxin</fullName>
    </recommendedName>
</protein>
<reference evidence="2" key="1">
    <citation type="journal article" date="2019" name="Int. J. Syst. Evol. Microbiol.">
        <title>The Global Catalogue of Microorganisms (GCM) 10K type strain sequencing project: providing services to taxonomists for standard genome sequencing and annotation.</title>
        <authorList>
            <consortium name="The Broad Institute Genomics Platform"/>
            <consortium name="The Broad Institute Genome Sequencing Center for Infectious Disease"/>
            <person name="Wu L."/>
            <person name="Ma J."/>
        </authorList>
    </citation>
    <scope>NUCLEOTIDE SEQUENCE [LARGE SCALE GENOMIC DNA]</scope>
    <source>
        <strain evidence="2">JCM 18410</strain>
    </source>
</reference>